<reference evidence="1 2" key="1">
    <citation type="submission" date="2015-12" db="EMBL/GenBank/DDBJ databases">
        <title>Draft genome sequence of Moniliophthora roreri, the causal agent of frosty pod rot of cacao.</title>
        <authorList>
            <person name="Aime M.C."/>
            <person name="Diaz-Valderrama J.R."/>
            <person name="Kijpornyongpan T."/>
            <person name="Phillips-Mora W."/>
        </authorList>
    </citation>
    <scope>NUCLEOTIDE SEQUENCE [LARGE SCALE GENOMIC DNA]</scope>
    <source>
        <strain evidence="1 2">MCA 2952</strain>
    </source>
</reference>
<sequence>MGMGMSEENVGVGLDQA</sequence>
<comment type="caution">
    <text evidence="1">The sequence shown here is derived from an EMBL/GenBank/DDBJ whole genome shotgun (WGS) entry which is preliminary data.</text>
</comment>
<gene>
    <name evidence="1" type="ORF">WG66_5104</name>
</gene>
<protein>
    <submittedName>
        <fullName evidence="1">Uncharacterized protein</fullName>
    </submittedName>
</protein>
<dbReference type="EMBL" id="LATX01001348">
    <property type="protein sequence ID" value="KTB42322.1"/>
    <property type="molecule type" value="Genomic_DNA"/>
</dbReference>
<evidence type="ECO:0000313" key="1">
    <source>
        <dbReference type="EMBL" id="KTB42322.1"/>
    </source>
</evidence>
<name>A0A0W0G1A2_MONRR</name>
<dbReference type="AlphaFoldDB" id="A0A0W0G1A2"/>
<dbReference type="Proteomes" id="UP000054988">
    <property type="component" value="Unassembled WGS sequence"/>
</dbReference>
<evidence type="ECO:0000313" key="2">
    <source>
        <dbReference type="Proteomes" id="UP000054988"/>
    </source>
</evidence>
<accession>A0A0W0G1A2</accession>
<organism evidence="1 2">
    <name type="scientific">Moniliophthora roreri</name>
    <name type="common">Frosty pod rot fungus</name>
    <name type="synonym">Monilia roreri</name>
    <dbReference type="NCBI Taxonomy" id="221103"/>
    <lineage>
        <taxon>Eukaryota</taxon>
        <taxon>Fungi</taxon>
        <taxon>Dikarya</taxon>
        <taxon>Basidiomycota</taxon>
        <taxon>Agaricomycotina</taxon>
        <taxon>Agaricomycetes</taxon>
        <taxon>Agaricomycetidae</taxon>
        <taxon>Agaricales</taxon>
        <taxon>Marasmiineae</taxon>
        <taxon>Marasmiaceae</taxon>
        <taxon>Moniliophthora</taxon>
    </lineage>
</organism>
<proteinExistence type="predicted"/>